<dbReference type="Proteomes" id="UP000004374">
    <property type="component" value="Unassembled WGS sequence"/>
</dbReference>
<dbReference type="Gene3D" id="3.40.630.30">
    <property type="match status" value="1"/>
</dbReference>
<comment type="caution">
    <text evidence="2">The sequence shown here is derived from an EMBL/GenBank/DDBJ whole genome shotgun (WGS) entry which is preliminary data.</text>
</comment>
<dbReference type="Pfam" id="PF13480">
    <property type="entry name" value="Acetyltransf_6"/>
    <property type="match status" value="1"/>
</dbReference>
<sequence>METGVYPVSYFDSLRPQWDSLNQQTQCQAILDADFISCLIKHFFRGDEQLLVVYQASQLRFIGFFQRTAFGCWQTVMPSQAPVGLWLARAHSIDEALLKAIAQVLPGPVLQLDLLQADSRNLTVAPAIYQQFYIETGNRPVPAHYDDFAKTIGKNLRQNCNKAYNRAERDNDSLSAEVVCSPAQVTAGVIHYGEIESASWKAQEGTAISPDNQQGQFYQQMMTELAQRQAACVWYFKVSGKVAAVDLCVSKNGSLIILKTTFDEQYARYSPALLLKLEMLKYYAGNPQLGINNIEFYGKAMDWHKRLNSELRPIVHLSWQRTRLLQWLVRQLKQYRKRNSATQAQAEPQA</sequence>
<evidence type="ECO:0000313" key="3">
    <source>
        <dbReference type="Proteomes" id="UP000004374"/>
    </source>
</evidence>
<evidence type="ECO:0000313" key="2">
    <source>
        <dbReference type="EMBL" id="GAB60714.1"/>
    </source>
</evidence>
<reference evidence="2 3" key="1">
    <citation type="journal article" date="2012" name="J. Bacteriol.">
        <title>Genome Sequence of the Protease-Producing Bacterium Rheinheimera nanhaiensis E407-8T, Isolated from Deep-Sea Sediment of the South China Sea.</title>
        <authorList>
            <person name="Zhang X.-Y."/>
            <person name="Zhang Y.-J."/>
            <person name="Qin Q.-L."/>
            <person name="Xie B.-B."/>
            <person name="Chen X.-L."/>
            <person name="Zhou B.-C."/>
            <person name="Zhang Y.-Z."/>
        </authorList>
    </citation>
    <scope>NUCLEOTIDE SEQUENCE [LARGE SCALE GENOMIC DNA]</scope>
    <source>
        <strain evidence="2 3">E407-8</strain>
    </source>
</reference>
<dbReference type="InterPro" id="IPR016181">
    <property type="entry name" value="Acyl_CoA_acyltransferase"/>
</dbReference>
<feature type="domain" description="BioF2-like acetyltransferase" evidence="1">
    <location>
        <begin position="155"/>
        <end position="303"/>
    </location>
</feature>
<dbReference type="EMBL" id="BAFK01000039">
    <property type="protein sequence ID" value="GAB60714.1"/>
    <property type="molecule type" value="Genomic_DNA"/>
</dbReference>
<proteinExistence type="predicted"/>
<dbReference type="STRING" id="562729.RNAN_3740"/>
<evidence type="ECO:0000259" key="1">
    <source>
        <dbReference type="Pfam" id="PF13480"/>
    </source>
</evidence>
<dbReference type="SUPFAM" id="SSF55729">
    <property type="entry name" value="Acyl-CoA N-acyltransferases (Nat)"/>
    <property type="match status" value="1"/>
</dbReference>
<name>I1E336_9GAMM</name>
<accession>I1E336</accession>
<dbReference type="RefSeq" id="WP_008224523.1">
    <property type="nucleotide sequence ID" value="NZ_BAFK01000039.1"/>
</dbReference>
<keyword evidence="3" id="KW-1185">Reference proteome</keyword>
<gene>
    <name evidence="2" type="ORF">RNAN_3740</name>
</gene>
<organism evidence="2 3">
    <name type="scientific">Rheinheimera nanhaiensis E407-8</name>
    <dbReference type="NCBI Taxonomy" id="562729"/>
    <lineage>
        <taxon>Bacteria</taxon>
        <taxon>Pseudomonadati</taxon>
        <taxon>Pseudomonadota</taxon>
        <taxon>Gammaproteobacteria</taxon>
        <taxon>Chromatiales</taxon>
        <taxon>Chromatiaceae</taxon>
        <taxon>Rheinheimera</taxon>
    </lineage>
</organism>
<dbReference type="InterPro" id="IPR038740">
    <property type="entry name" value="BioF2-like_GNAT_dom"/>
</dbReference>
<dbReference type="AlphaFoldDB" id="I1E336"/>
<protein>
    <recommendedName>
        <fullName evidence="1">BioF2-like acetyltransferase domain-containing protein</fullName>
    </recommendedName>
</protein>
<dbReference type="OrthoDB" id="4349922at2"/>